<keyword evidence="5" id="KW-0460">Magnesium</keyword>
<gene>
    <name evidence="6" type="ORF">FFV09_16655</name>
</gene>
<keyword evidence="7" id="KW-1185">Reference proteome</keyword>
<evidence type="ECO:0000256" key="4">
    <source>
        <dbReference type="PIRSR" id="PIRSR006806-1"/>
    </source>
</evidence>
<evidence type="ECO:0000256" key="3">
    <source>
        <dbReference type="ARBA" id="ARBA00022840"/>
    </source>
</evidence>
<organism evidence="6 7">
    <name type="scientific">Saccharibacillus brassicae</name>
    <dbReference type="NCBI Taxonomy" id="2583377"/>
    <lineage>
        <taxon>Bacteria</taxon>
        <taxon>Bacillati</taxon>
        <taxon>Bacillota</taxon>
        <taxon>Bacilli</taxon>
        <taxon>Bacillales</taxon>
        <taxon>Paenibacillaceae</taxon>
        <taxon>Saccharibacillus</taxon>
    </lineage>
</organism>
<dbReference type="PANTHER" id="PTHR23407:SF1">
    <property type="entry name" value="5-FORMYLTETRAHYDROFOLATE CYCLO-LIGASE"/>
    <property type="match status" value="1"/>
</dbReference>
<dbReference type="NCBIfam" id="TIGR02727">
    <property type="entry name" value="MTHFS_bact"/>
    <property type="match status" value="1"/>
</dbReference>
<keyword evidence="6" id="KW-0436">Ligase</keyword>
<dbReference type="EMBL" id="CP041217">
    <property type="protein sequence ID" value="QDH22331.1"/>
    <property type="molecule type" value="Genomic_DNA"/>
</dbReference>
<dbReference type="OrthoDB" id="9801938at2"/>
<feature type="binding site" evidence="4">
    <location>
        <begin position="131"/>
        <end position="139"/>
    </location>
    <ligand>
        <name>ATP</name>
        <dbReference type="ChEBI" id="CHEBI:30616"/>
    </ligand>
</feature>
<feature type="binding site" evidence="4">
    <location>
        <position position="50"/>
    </location>
    <ligand>
        <name>substrate</name>
    </ligand>
</feature>
<dbReference type="PANTHER" id="PTHR23407">
    <property type="entry name" value="ATPASE INHIBITOR/5-FORMYLTETRAHYDROFOLATE CYCLO-LIGASE"/>
    <property type="match status" value="1"/>
</dbReference>
<dbReference type="GO" id="GO:0046872">
    <property type="term" value="F:metal ion binding"/>
    <property type="evidence" value="ECO:0007669"/>
    <property type="project" value="UniProtKB-KW"/>
</dbReference>
<evidence type="ECO:0000256" key="5">
    <source>
        <dbReference type="RuleBase" id="RU361279"/>
    </source>
</evidence>
<keyword evidence="2 4" id="KW-0547">Nucleotide-binding</keyword>
<keyword evidence="5" id="KW-0479">Metal-binding</keyword>
<comment type="cofactor">
    <cofactor evidence="5">
        <name>Mg(2+)</name>
        <dbReference type="ChEBI" id="CHEBI:18420"/>
    </cofactor>
</comment>
<comment type="similarity">
    <text evidence="1 5">Belongs to the 5-formyltetrahydrofolate cyclo-ligase family.</text>
</comment>
<dbReference type="InterPro" id="IPR002698">
    <property type="entry name" value="FTHF_cligase"/>
</dbReference>
<reference evidence="6 7" key="1">
    <citation type="submission" date="2019-06" db="EMBL/GenBank/DDBJ databases">
        <title>Saccharibacillus brassicae sp. nov., an endophytic bacterium isolated from Chinese cabbage seeds (Brassica pekinensis).</title>
        <authorList>
            <person name="Jiang L."/>
            <person name="Lee J."/>
            <person name="Kim S.W."/>
        </authorList>
    </citation>
    <scope>NUCLEOTIDE SEQUENCE [LARGE SCALE GENOMIC DNA]</scope>
    <source>
        <strain evidence="7">KCTC 43072 / ATSA2</strain>
    </source>
</reference>
<dbReference type="AlphaFoldDB" id="A0A4Y6V150"/>
<comment type="catalytic activity">
    <reaction evidence="5">
        <text>(6S)-5-formyl-5,6,7,8-tetrahydrofolate + ATP = (6R)-5,10-methenyltetrahydrofolate + ADP + phosphate</text>
        <dbReference type="Rhea" id="RHEA:10488"/>
        <dbReference type="ChEBI" id="CHEBI:30616"/>
        <dbReference type="ChEBI" id="CHEBI:43474"/>
        <dbReference type="ChEBI" id="CHEBI:57455"/>
        <dbReference type="ChEBI" id="CHEBI:57457"/>
        <dbReference type="ChEBI" id="CHEBI:456216"/>
        <dbReference type="EC" id="6.3.3.2"/>
    </reaction>
</comment>
<dbReference type="Proteomes" id="UP000316968">
    <property type="component" value="Chromosome"/>
</dbReference>
<evidence type="ECO:0000256" key="1">
    <source>
        <dbReference type="ARBA" id="ARBA00010638"/>
    </source>
</evidence>
<protein>
    <recommendedName>
        <fullName evidence="5">5-formyltetrahydrofolate cyclo-ligase</fullName>
        <ecNumber evidence="5">6.3.3.2</ecNumber>
    </recommendedName>
</protein>
<evidence type="ECO:0000256" key="2">
    <source>
        <dbReference type="ARBA" id="ARBA00022741"/>
    </source>
</evidence>
<proteinExistence type="inferred from homology"/>
<evidence type="ECO:0000313" key="6">
    <source>
        <dbReference type="EMBL" id="QDH22331.1"/>
    </source>
</evidence>
<dbReference type="EC" id="6.3.3.2" evidence="5"/>
<dbReference type="GO" id="GO:0035999">
    <property type="term" value="P:tetrahydrofolate interconversion"/>
    <property type="evidence" value="ECO:0007669"/>
    <property type="project" value="TreeGrafter"/>
</dbReference>
<dbReference type="InterPro" id="IPR024185">
    <property type="entry name" value="FTHF_cligase-like_sf"/>
</dbReference>
<dbReference type="Gene3D" id="3.40.50.10420">
    <property type="entry name" value="NagB/RpiA/CoA transferase-like"/>
    <property type="match status" value="1"/>
</dbReference>
<sequence>MERVRAELPESLRLEASSVVCEYAADRLDALRERKGAPLVVLGYLPYRGELDIRPLLETCRGCGDTVLAPRIERGTRRMRLLELKSAADEASGSWGIPEPKEHLPEWPEDRLGSIDVMFVPGLAFDFKGGRVGYGGGFYDRLMERFEACGASPGIWALSFAEQTVEEVPMEPHDFRIELLIVPSGMNSTQDLV</sequence>
<dbReference type="KEGG" id="saca:FFV09_16655"/>
<dbReference type="GO" id="GO:0009396">
    <property type="term" value="P:folic acid-containing compound biosynthetic process"/>
    <property type="evidence" value="ECO:0007669"/>
    <property type="project" value="TreeGrafter"/>
</dbReference>
<dbReference type="SUPFAM" id="SSF100950">
    <property type="entry name" value="NagB/RpiA/CoA transferase-like"/>
    <property type="match status" value="1"/>
</dbReference>
<dbReference type="GO" id="GO:0030272">
    <property type="term" value="F:5-formyltetrahydrofolate cyclo-ligase activity"/>
    <property type="evidence" value="ECO:0007669"/>
    <property type="project" value="UniProtKB-EC"/>
</dbReference>
<accession>A0A4Y6V150</accession>
<keyword evidence="3 4" id="KW-0067">ATP-binding</keyword>
<name>A0A4Y6V150_SACBS</name>
<evidence type="ECO:0000313" key="7">
    <source>
        <dbReference type="Proteomes" id="UP000316968"/>
    </source>
</evidence>
<dbReference type="PIRSF" id="PIRSF006806">
    <property type="entry name" value="FTHF_cligase"/>
    <property type="match status" value="1"/>
</dbReference>
<dbReference type="GO" id="GO:0005524">
    <property type="term" value="F:ATP binding"/>
    <property type="evidence" value="ECO:0007669"/>
    <property type="project" value="UniProtKB-KW"/>
</dbReference>
<dbReference type="Pfam" id="PF01812">
    <property type="entry name" value="5-FTHF_cyc-lig"/>
    <property type="match status" value="1"/>
</dbReference>
<feature type="binding site" evidence="4">
    <location>
        <position position="45"/>
    </location>
    <ligand>
        <name>substrate</name>
    </ligand>
</feature>
<dbReference type="InterPro" id="IPR037171">
    <property type="entry name" value="NagB/RpiA_transferase-like"/>
</dbReference>